<proteinExistence type="predicted"/>
<dbReference type="EMBL" id="BSRZ01000011">
    <property type="protein sequence ID" value="GLW65939.1"/>
    <property type="molecule type" value="Genomic_DNA"/>
</dbReference>
<gene>
    <name evidence="1" type="ORF">Arub01_41830</name>
</gene>
<dbReference type="Proteomes" id="UP001165124">
    <property type="component" value="Unassembled WGS sequence"/>
</dbReference>
<name>A0A9W6PWW8_9ACTN</name>
<keyword evidence="2" id="KW-1185">Reference proteome</keyword>
<evidence type="ECO:0000313" key="2">
    <source>
        <dbReference type="Proteomes" id="UP001165124"/>
    </source>
</evidence>
<dbReference type="AlphaFoldDB" id="A0A9W6PWW8"/>
<evidence type="ECO:0000313" key="1">
    <source>
        <dbReference type="EMBL" id="GLW65939.1"/>
    </source>
</evidence>
<dbReference type="RefSeq" id="WP_067913291.1">
    <property type="nucleotide sequence ID" value="NZ_BSRZ01000011.1"/>
</dbReference>
<reference evidence="1" key="1">
    <citation type="submission" date="2023-02" db="EMBL/GenBank/DDBJ databases">
        <title>Actinomadura rubrobrunea NBRC 14622.</title>
        <authorList>
            <person name="Ichikawa N."/>
            <person name="Sato H."/>
            <person name="Tonouchi N."/>
        </authorList>
    </citation>
    <scope>NUCLEOTIDE SEQUENCE</scope>
    <source>
        <strain evidence="1">NBRC 14622</strain>
    </source>
</reference>
<organism evidence="1 2">
    <name type="scientific">Actinomadura rubrobrunea</name>
    <dbReference type="NCBI Taxonomy" id="115335"/>
    <lineage>
        <taxon>Bacteria</taxon>
        <taxon>Bacillati</taxon>
        <taxon>Actinomycetota</taxon>
        <taxon>Actinomycetes</taxon>
        <taxon>Streptosporangiales</taxon>
        <taxon>Thermomonosporaceae</taxon>
        <taxon>Actinomadura</taxon>
    </lineage>
</organism>
<comment type="caution">
    <text evidence="1">The sequence shown here is derived from an EMBL/GenBank/DDBJ whole genome shotgun (WGS) entry which is preliminary data.</text>
</comment>
<accession>A0A9W6PWW8</accession>
<sequence length="169" mass="18046">MTNQTDSTSPAAAPSVRRQIIDGLRALADLLETDPALPVNDAQMVVFPPPGTSDAAAVAMVDQVAERLGVTVSDDRPWGGHYDACKHFGGGWVTYSFVHIPARVAAEHRARDSYHDNIIVTHKDTPTDHDDQRAALAPPVQRWRCCHCGGTGVTSDGATCPHCDGLGHS</sequence>
<protein>
    <submittedName>
        <fullName evidence="1">Uncharacterized protein</fullName>
    </submittedName>
</protein>